<accession>A0A367YS06</accession>
<dbReference type="PANTHER" id="PTHR12001:SF85">
    <property type="entry name" value="SHORT CHAIN ISOPRENYL DIPHOSPHATE SYNTHASE"/>
    <property type="match status" value="1"/>
</dbReference>
<dbReference type="AlphaFoldDB" id="A0A367YS06"/>
<evidence type="ECO:0000256" key="6">
    <source>
        <dbReference type="RuleBase" id="RU004466"/>
    </source>
</evidence>
<dbReference type="RefSeq" id="WP_114127645.1">
    <property type="nucleotide sequence ID" value="NZ_QOUI01000010.1"/>
</dbReference>
<proteinExistence type="inferred from homology"/>
<dbReference type="PANTHER" id="PTHR12001">
    <property type="entry name" value="GERANYLGERANYL PYROPHOSPHATE SYNTHASE"/>
    <property type="match status" value="1"/>
</dbReference>
<dbReference type="InterPro" id="IPR033749">
    <property type="entry name" value="Polyprenyl_synt_CS"/>
</dbReference>
<dbReference type="SFLD" id="SFLDS00005">
    <property type="entry name" value="Isoprenoid_Synthase_Type_I"/>
    <property type="match status" value="1"/>
</dbReference>
<evidence type="ECO:0000256" key="3">
    <source>
        <dbReference type="ARBA" id="ARBA00022679"/>
    </source>
</evidence>
<comment type="caution">
    <text evidence="7">The sequence shown here is derived from an EMBL/GenBank/DDBJ whole genome shotgun (WGS) entry which is preliminary data.</text>
</comment>
<dbReference type="GO" id="GO:0004659">
    <property type="term" value="F:prenyltransferase activity"/>
    <property type="evidence" value="ECO:0007669"/>
    <property type="project" value="InterPro"/>
</dbReference>
<evidence type="ECO:0000256" key="5">
    <source>
        <dbReference type="ARBA" id="ARBA00022842"/>
    </source>
</evidence>
<comment type="cofactor">
    <cofactor evidence="1">
        <name>Mg(2+)</name>
        <dbReference type="ChEBI" id="CHEBI:18420"/>
    </cofactor>
</comment>
<keyword evidence="8" id="KW-1185">Reference proteome</keyword>
<dbReference type="GO" id="GO:0008299">
    <property type="term" value="P:isoprenoid biosynthetic process"/>
    <property type="evidence" value="ECO:0007669"/>
    <property type="project" value="InterPro"/>
</dbReference>
<evidence type="ECO:0000313" key="8">
    <source>
        <dbReference type="Proteomes" id="UP000252770"/>
    </source>
</evidence>
<dbReference type="InterPro" id="IPR008949">
    <property type="entry name" value="Isoprenoid_synthase_dom_sf"/>
</dbReference>
<organism evidence="7 8">
    <name type="scientific">Desertihabitans brevis</name>
    <dbReference type="NCBI Taxonomy" id="2268447"/>
    <lineage>
        <taxon>Bacteria</taxon>
        <taxon>Bacillati</taxon>
        <taxon>Actinomycetota</taxon>
        <taxon>Actinomycetes</taxon>
        <taxon>Propionibacteriales</taxon>
        <taxon>Propionibacteriaceae</taxon>
        <taxon>Desertihabitans</taxon>
    </lineage>
</organism>
<evidence type="ECO:0000256" key="4">
    <source>
        <dbReference type="ARBA" id="ARBA00022723"/>
    </source>
</evidence>
<dbReference type="Gene3D" id="1.10.600.10">
    <property type="entry name" value="Farnesyl Diphosphate Synthase"/>
    <property type="match status" value="1"/>
</dbReference>
<protein>
    <submittedName>
        <fullName evidence="7">Polyprenyl synthetase family protein</fullName>
    </submittedName>
</protein>
<keyword evidence="4" id="KW-0479">Metal-binding</keyword>
<sequence length="355" mass="37342">MQAVQAAIDGFLAGQRGLLSDIGGELDPVLSMARTFLGGGKRLRPAFCLWGHVAGGGEAGGDGVLEAAASLDLLHVSALVHDDLMDGSATRRGVPSAHRQFEALHGEQDWCGSAEGFGLAGSVLLGDVLLMWSTEMLAGATARLGPPGDERIRTSRRLAERMRTEVTCGQYLDVVAQASPAVDDPQTAVDRAHRVVEYKAARYTVMRPLQIGAALAGAGEGVHDALATYGSHVGRAFQFRDDVLGVFGDEQVTGKPAGDDLREGKRTLLLAEARARLDGAALARLDVLVGDPALDEDGLAEARALIESSGARRRLDELIAEHGEHGLAALERADLTPDGRTALSALADAALRRDH</sequence>
<evidence type="ECO:0000256" key="1">
    <source>
        <dbReference type="ARBA" id="ARBA00001946"/>
    </source>
</evidence>
<evidence type="ECO:0000256" key="2">
    <source>
        <dbReference type="ARBA" id="ARBA00006706"/>
    </source>
</evidence>
<reference evidence="7 8" key="1">
    <citation type="submission" date="2018-07" db="EMBL/GenBank/DDBJ databases">
        <title>Desertimonas flava gen. nov. sp. nov.</title>
        <authorList>
            <person name="Liu S."/>
        </authorList>
    </citation>
    <scope>NUCLEOTIDE SEQUENCE [LARGE SCALE GENOMIC DNA]</scope>
    <source>
        <strain evidence="7 8">16Sb5-5</strain>
    </source>
</reference>
<keyword evidence="3 6" id="KW-0808">Transferase</keyword>
<dbReference type="Proteomes" id="UP000252770">
    <property type="component" value="Unassembled WGS sequence"/>
</dbReference>
<dbReference type="PROSITE" id="PS00723">
    <property type="entry name" value="POLYPRENYL_SYNTHASE_1"/>
    <property type="match status" value="1"/>
</dbReference>
<comment type="similarity">
    <text evidence="2 6">Belongs to the FPP/GGPP synthase family.</text>
</comment>
<dbReference type="Pfam" id="PF00348">
    <property type="entry name" value="polyprenyl_synt"/>
    <property type="match status" value="1"/>
</dbReference>
<evidence type="ECO:0000313" key="7">
    <source>
        <dbReference type="EMBL" id="RCK68675.1"/>
    </source>
</evidence>
<dbReference type="GO" id="GO:0046872">
    <property type="term" value="F:metal ion binding"/>
    <property type="evidence" value="ECO:0007669"/>
    <property type="project" value="UniProtKB-KW"/>
</dbReference>
<keyword evidence="5" id="KW-0460">Magnesium</keyword>
<dbReference type="SUPFAM" id="SSF48576">
    <property type="entry name" value="Terpenoid synthases"/>
    <property type="match status" value="1"/>
</dbReference>
<dbReference type="InterPro" id="IPR000092">
    <property type="entry name" value="Polyprenyl_synt"/>
</dbReference>
<dbReference type="EMBL" id="QOUI01000010">
    <property type="protein sequence ID" value="RCK68675.1"/>
    <property type="molecule type" value="Genomic_DNA"/>
</dbReference>
<name>A0A367YS06_9ACTN</name>
<gene>
    <name evidence="7" type="ORF">DT076_15050</name>
</gene>